<evidence type="ECO:0000313" key="3">
    <source>
        <dbReference type="EMBL" id="UXZ47815.1"/>
    </source>
</evidence>
<dbReference type="AlphaFoldDB" id="A0AAJ5SVJ8"/>
<evidence type="ECO:0000256" key="1">
    <source>
        <dbReference type="SAM" id="MobiDB-lite"/>
    </source>
</evidence>
<organism evidence="3 4">
    <name type="scientific">Pseudomonas soli</name>
    <dbReference type="NCBI Taxonomy" id="1306993"/>
    <lineage>
        <taxon>Bacteria</taxon>
        <taxon>Pseudomonadati</taxon>
        <taxon>Pseudomonadota</taxon>
        <taxon>Gammaproteobacteria</taxon>
        <taxon>Pseudomonadales</taxon>
        <taxon>Pseudomonadaceae</taxon>
        <taxon>Pseudomonas</taxon>
    </lineage>
</organism>
<dbReference type="Pfam" id="PF10106">
    <property type="entry name" value="DUF2345"/>
    <property type="match status" value="1"/>
</dbReference>
<reference evidence="3" key="1">
    <citation type="submission" date="2021-08" db="EMBL/GenBank/DDBJ databases">
        <authorList>
            <person name="Yaryura P.M."/>
            <person name="Bianco M.I."/>
            <person name="Morais C."/>
            <person name="Setubal J.C."/>
        </authorList>
    </citation>
    <scope>NUCLEOTIDE SEQUENCE</scope>
    <source>
        <strain evidence="3">AP1</strain>
    </source>
</reference>
<sequence length="422" mass="42735">MQAQEPGDQDAVAKRLHEQHQGILGSGPVNQGANEFPEFAQPHLVLSSPAGIALTTPGPNHITTGEHLALSSTGHTSMSVGKRLLASASQGMRLFVQSLGWKLVSASGDIDIRALKDNINLLAKLDITANADRIVLTAKTELVLQGGGSATTYNAGGITHVTSANYTAHAAQFAHIGAASKAGTFPEPPKPGKGDLELLYQYANSKGVKTGDYDVIDALGKSIKGKLDGNGFNQASGAAAGPLWADFGLDPADTWADGSHFGAGVWPAKTDFNDIAPGQQAVVGEVLSAGKAADGLLGKGLALAQQGMDKGKGLVQNAMAQGKSMAQGLMGPGGTGMLEQGKALAGTGMQLAKSGQAALQKAQQVKAAVGGDTGAMAQLASNVVPGAAPALKAANAARQLPSLPSLTPPFNPAKGLSREVLA</sequence>
<feature type="region of interest" description="Disordered" evidence="1">
    <location>
        <begin position="401"/>
        <end position="422"/>
    </location>
</feature>
<feature type="domain" description="DUF2345" evidence="2">
    <location>
        <begin position="32"/>
        <end position="178"/>
    </location>
</feature>
<dbReference type="Proteomes" id="UP001209279">
    <property type="component" value="Chromosome"/>
</dbReference>
<dbReference type="InterPro" id="IPR018769">
    <property type="entry name" value="VgrG2_DUF2345"/>
</dbReference>
<accession>A0AAJ5SVJ8</accession>
<dbReference type="EMBL" id="CP083803">
    <property type="protein sequence ID" value="UXZ47815.1"/>
    <property type="molecule type" value="Genomic_DNA"/>
</dbReference>
<proteinExistence type="predicted"/>
<gene>
    <name evidence="3" type="ORF">K7K07_00805</name>
</gene>
<evidence type="ECO:0000259" key="2">
    <source>
        <dbReference type="Pfam" id="PF10106"/>
    </source>
</evidence>
<protein>
    <submittedName>
        <fullName evidence="3">DUF2345 domain-containing protein</fullName>
    </submittedName>
</protein>
<name>A0AAJ5SVJ8_9PSED</name>
<evidence type="ECO:0000313" key="4">
    <source>
        <dbReference type="Proteomes" id="UP001209279"/>
    </source>
</evidence>